<feature type="compositionally biased region" description="Polar residues" evidence="5">
    <location>
        <begin position="1"/>
        <end position="18"/>
    </location>
</feature>
<evidence type="ECO:0000256" key="4">
    <source>
        <dbReference type="ARBA" id="ARBA00023242"/>
    </source>
</evidence>
<sequence length="657" mass="70835">MDTVNSAQEPSPANSAQPTRKRRRLNFACEGCRTRKVRCDQLQPACHNCLSRGTPCVTVDKRRPGVAVQRHEAGRPSTASSPAADSSVLSVAPTDTTRDAAAAAVAVATAGPTSVTPTVAGSATTGTNGPPNEGISTASRNINVPSDEIHLSPDSHAEVNVDGTVRFSGRLPLFPQGGGRTSVELLTDWLNLAVRRLGLGHRIAPKSLLSGLSTPVMGPSISMLTTGSPPTLPPAADGHQLLSLYFRDVNSVFNFLDHDKTFASLDLLYTCGTDNFLHQHEHGLTSLLQLYLALSLGSLSCRESDQSAFRRDSVNFAQNLLGHIIGWNTVGAVQVLFLLALCLRAQDRIFLSWSTLGTCVVMAVSLGLNREPVTERQRAANLERQRTWWFIYSLEKLHAFELGMVSSIVDEDCSQPEPDSVETPQTSVLVSFAKCLSSISRQIVAVRNKEERAITESAMIEKATTAGKTCLTLLTWAETVDDKFRPTSTVLSGSRATAFTSFLALAFNNASAVAANAARRIIGLLVESAEADSDLALLSIINPLHAAYVLMLLEQAREFAILQYEKSNKDTNLHILLQMLMSFLTQYIGKDTNSPQSNGLEIMSPTSASVSQMASQGMGTMVPPSTGLSTESPAVPDWFGWNWPDFNELLSMDPPPV</sequence>
<keyword evidence="6" id="KW-0472">Membrane</keyword>
<feature type="compositionally biased region" description="Low complexity" evidence="5">
    <location>
        <begin position="109"/>
        <end position="120"/>
    </location>
</feature>
<protein>
    <recommendedName>
        <fullName evidence="7">Zn(2)-C6 fungal-type domain-containing protein</fullName>
    </recommendedName>
</protein>
<feature type="compositionally biased region" description="Polar residues" evidence="5">
    <location>
        <begin position="121"/>
        <end position="140"/>
    </location>
</feature>
<accession>A0ABP0C0Z8</accession>
<dbReference type="PANTHER" id="PTHR46910">
    <property type="entry name" value="TRANSCRIPTION FACTOR PDR1"/>
    <property type="match status" value="1"/>
</dbReference>
<dbReference type="PRINTS" id="PR00755">
    <property type="entry name" value="AFLATOXINBRP"/>
</dbReference>
<feature type="region of interest" description="Disordered" evidence="5">
    <location>
        <begin position="109"/>
        <end position="140"/>
    </location>
</feature>
<evidence type="ECO:0000256" key="5">
    <source>
        <dbReference type="SAM" id="MobiDB-lite"/>
    </source>
</evidence>
<dbReference type="EMBL" id="CAWUHC010000053">
    <property type="protein sequence ID" value="CAK7225483.1"/>
    <property type="molecule type" value="Genomic_DNA"/>
</dbReference>
<evidence type="ECO:0000256" key="1">
    <source>
        <dbReference type="ARBA" id="ARBA00004123"/>
    </source>
</evidence>
<evidence type="ECO:0000256" key="3">
    <source>
        <dbReference type="ARBA" id="ARBA00023125"/>
    </source>
</evidence>
<organism evidence="8 9">
    <name type="scientific">Sporothrix bragantina</name>
    <dbReference type="NCBI Taxonomy" id="671064"/>
    <lineage>
        <taxon>Eukaryota</taxon>
        <taxon>Fungi</taxon>
        <taxon>Dikarya</taxon>
        <taxon>Ascomycota</taxon>
        <taxon>Pezizomycotina</taxon>
        <taxon>Sordariomycetes</taxon>
        <taxon>Sordariomycetidae</taxon>
        <taxon>Ophiostomatales</taxon>
        <taxon>Ophiostomataceae</taxon>
        <taxon>Sporothrix</taxon>
    </lineage>
</organism>
<dbReference type="Gene3D" id="4.10.240.10">
    <property type="entry name" value="Zn(2)-C6 fungal-type DNA-binding domain"/>
    <property type="match status" value="1"/>
</dbReference>
<keyword evidence="6" id="KW-1133">Transmembrane helix</keyword>
<dbReference type="PANTHER" id="PTHR46910:SF3">
    <property type="entry name" value="HALOTOLERANCE PROTEIN 9-RELATED"/>
    <property type="match status" value="1"/>
</dbReference>
<feature type="compositionally biased region" description="Low complexity" evidence="5">
    <location>
        <begin position="76"/>
        <end position="89"/>
    </location>
</feature>
<dbReference type="SUPFAM" id="SSF57701">
    <property type="entry name" value="Zn2/Cys6 DNA-binding domain"/>
    <property type="match status" value="1"/>
</dbReference>
<dbReference type="CDD" id="cd00067">
    <property type="entry name" value="GAL4"/>
    <property type="match status" value="1"/>
</dbReference>
<evidence type="ECO:0000313" key="9">
    <source>
        <dbReference type="Proteomes" id="UP001642406"/>
    </source>
</evidence>
<dbReference type="PROSITE" id="PS00463">
    <property type="entry name" value="ZN2_CY6_FUNGAL_1"/>
    <property type="match status" value="1"/>
</dbReference>
<keyword evidence="3" id="KW-0238">DNA-binding</keyword>
<dbReference type="InterPro" id="IPR001138">
    <property type="entry name" value="Zn2Cys6_DnaBD"/>
</dbReference>
<dbReference type="InterPro" id="IPR050987">
    <property type="entry name" value="AtrR-like"/>
</dbReference>
<keyword evidence="6" id="KW-0812">Transmembrane</keyword>
<dbReference type="Proteomes" id="UP001642406">
    <property type="component" value="Unassembled WGS sequence"/>
</dbReference>
<name>A0ABP0C0Z8_9PEZI</name>
<evidence type="ECO:0000256" key="2">
    <source>
        <dbReference type="ARBA" id="ARBA00022723"/>
    </source>
</evidence>
<evidence type="ECO:0000313" key="8">
    <source>
        <dbReference type="EMBL" id="CAK7225483.1"/>
    </source>
</evidence>
<dbReference type="SMART" id="SM00066">
    <property type="entry name" value="GAL4"/>
    <property type="match status" value="1"/>
</dbReference>
<dbReference type="InterPro" id="IPR036864">
    <property type="entry name" value="Zn2-C6_fun-type_DNA-bd_sf"/>
</dbReference>
<dbReference type="PROSITE" id="PS50048">
    <property type="entry name" value="ZN2_CY6_FUNGAL_2"/>
    <property type="match status" value="1"/>
</dbReference>
<feature type="region of interest" description="Disordered" evidence="5">
    <location>
        <begin position="67"/>
        <end position="89"/>
    </location>
</feature>
<comment type="subcellular location">
    <subcellularLocation>
        <location evidence="1">Nucleus</location>
    </subcellularLocation>
</comment>
<proteinExistence type="predicted"/>
<dbReference type="InterPro" id="IPR007219">
    <property type="entry name" value="XnlR_reg_dom"/>
</dbReference>
<feature type="transmembrane region" description="Helical" evidence="6">
    <location>
        <begin position="350"/>
        <end position="368"/>
    </location>
</feature>
<gene>
    <name evidence="8" type="ORF">SBRCBS47491_005905</name>
</gene>
<evidence type="ECO:0000259" key="7">
    <source>
        <dbReference type="PROSITE" id="PS50048"/>
    </source>
</evidence>
<comment type="caution">
    <text evidence="8">The sequence shown here is derived from an EMBL/GenBank/DDBJ whole genome shotgun (WGS) entry which is preliminary data.</text>
</comment>
<keyword evidence="9" id="KW-1185">Reference proteome</keyword>
<feature type="transmembrane region" description="Helical" evidence="6">
    <location>
        <begin position="320"/>
        <end position="343"/>
    </location>
</feature>
<keyword evidence="2" id="KW-0479">Metal-binding</keyword>
<reference evidence="8 9" key="1">
    <citation type="submission" date="2024-01" db="EMBL/GenBank/DDBJ databases">
        <authorList>
            <person name="Allen C."/>
            <person name="Tagirdzhanova G."/>
        </authorList>
    </citation>
    <scope>NUCLEOTIDE SEQUENCE [LARGE SCALE GENOMIC DNA]</scope>
</reference>
<dbReference type="CDD" id="cd12148">
    <property type="entry name" value="fungal_TF_MHR"/>
    <property type="match status" value="1"/>
</dbReference>
<dbReference type="SMART" id="SM00906">
    <property type="entry name" value="Fungal_trans"/>
    <property type="match status" value="1"/>
</dbReference>
<feature type="region of interest" description="Disordered" evidence="5">
    <location>
        <begin position="1"/>
        <end position="21"/>
    </location>
</feature>
<dbReference type="Pfam" id="PF04082">
    <property type="entry name" value="Fungal_trans"/>
    <property type="match status" value="1"/>
</dbReference>
<keyword evidence="4" id="KW-0539">Nucleus</keyword>
<feature type="domain" description="Zn(2)-C6 fungal-type" evidence="7">
    <location>
        <begin position="28"/>
        <end position="58"/>
    </location>
</feature>
<dbReference type="Pfam" id="PF00172">
    <property type="entry name" value="Zn_clus"/>
    <property type="match status" value="1"/>
</dbReference>
<evidence type="ECO:0000256" key="6">
    <source>
        <dbReference type="SAM" id="Phobius"/>
    </source>
</evidence>